<name>A0A8J8NDP4_HALGN</name>
<organism evidence="2 3">
    <name type="scientific">Halteria grandinella</name>
    <dbReference type="NCBI Taxonomy" id="5974"/>
    <lineage>
        <taxon>Eukaryota</taxon>
        <taxon>Sar</taxon>
        <taxon>Alveolata</taxon>
        <taxon>Ciliophora</taxon>
        <taxon>Intramacronucleata</taxon>
        <taxon>Spirotrichea</taxon>
        <taxon>Stichotrichia</taxon>
        <taxon>Sporadotrichida</taxon>
        <taxon>Halteriidae</taxon>
        <taxon>Halteria</taxon>
    </lineage>
</organism>
<reference evidence="2" key="1">
    <citation type="submission" date="2019-06" db="EMBL/GenBank/DDBJ databases">
        <authorList>
            <person name="Zheng W."/>
        </authorList>
    </citation>
    <scope>NUCLEOTIDE SEQUENCE</scope>
    <source>
        <strain evidence="2">QDHG01</strain>
    </source>
</reference>
<dbReference type="AlphaFoldDB" id="A0A8J8NDP4"/>
<sequence length="116" mass="13600">MPNFEAVHIQIWVILFPKRMLLSVLVSANIECPHFYENILISDARNDDYSTYCACQQICKFLDLQSYCVNILEIIALQLNFKLIPCYHSAPPSVLNLISWMLCNYSRSRDYHLPQR</sequence>
<comment type="caution">
    <text evidence="2">The sequence shown here is derived from an EMBL/GenBank/DDBJ whole genome shotgun (WGS) entry which is preliminary data.</text>
</comment>
<evidence type="ECO:0000256" key="1">
    <source>
        <dbReference type="SAM" id="SignalP"/>
    </source>
</evidence>
<keyword evidence="3" id="KW-1185">Reference proteome</keyword>
<protein>
    <submittedName>
        <fullName evidence="2">Uncharacterized protein</fullName>
    </submittedName>
</protein>
<keyword evidence="1" id="KW-0732">Signal</keyword>
<evidence type="ECO:0000313" key="2">
    <source>
        <dbReference type="EMBL" id="TNV72898.1"/>
    </source>
</evidence>
<feature type="signal peptide" evidence="1">
    <location>
        <begin position="1"/>
        <end position="23"/>
    </location>
</feature>
<accession>A0A8J8NDP4</accession>
<feature type="chain" id="PRO_5035279394" evidence="1">
    <location>
        <begin position="24"/>
        <end position="116"/>
    </location>
</feature>
<dbReference type="EMBL" id="RRYP01020534">
    <property type="protein sequence ID" value="TNV72898.1"/>
    <property type="molecule type" value="Genomic_DNA"/>
</dbReference>
<gene>
    <name evidence="2" type="ORF">FGO68_gene9019</name>
</gene>
<evidence type="ECO:0000313" key="3">
    <source>
        <dbReference type="Proteomes" id="UP000785679"/>
    </source>
</evidence>
<proteinExistence type="predicted"/>
<dbReference type="Proteomes" id="UP000785679">
    <property type="component" value="Unassembled WGS sequence"/>
</dbReference>